<protein>
    <submittedName>
        <fullName evidence="8">GtrA family protein</fullName>
    </submittedName>
</protein>
<keyword evidence="5 6" id="KW-0472">Membrane</keyword>
<evidence type="ECO:0000256" key="5">
    <source>
        <dbReference type="ARBA" id="ARBA00023136"/>
    </source>
</evidence>
<evidence type="ECO:0000256" key="2">
    <source>
        <dbReference type="ARBA" id="ARBA00009399"/>
    </source>
</evidence>
<feature type="transmembrane region" description="Helical" evidence="6">
    <location>
        <begin position="115"/>
        <end position="134"/>
    </location>
</feature>
<dbReference type="GO" id="GO:0005886">
    <property type="term" value="C:plasma membrane"/>
    <property type="evidence" value="ECO:0007669"/>
    <property type="project" value="TreeGrafter"/>
</dbReference>
<dbReference type="EMBL" id="QRON01000002">
    <property type="protein sequence ID" value="RHL29857.1"/>
    <property type="molecule type" value="Genomic_DNA"/>
</dbReference>
<proteinExistence type="inferred from homology"/>
<dbReference type="AlphaFoldDB" id="A0A415K121"/>
<feature type="transmembrane region" description="Helical" evidence="6">
    <location>
        <begin position="41"/>
        <end position="61"/>
    </location>
</feature>
<name>A0A415K121_9FIRM</name>
<dbReference type="Pfam" id="PF04138">
    <property type="entry name" value="GtrA_DPMS_TM"/>
    <property type="match status" value="1"/>
</dbReference>
<sequence length="137" mass="15928">MTDKQKRKNNFKELVLYTIFGNITFVISIVSYALFNLCFGINELIANALSWMFAVLFSYFTNKKWVFKAPTLTKTAFFMQMFAFFSGRFITLIIEECIILVFITILGFPSMWVKLAAQIIVVVLNYIISKLLVFKDK</sequence>
<dbReference type="PANTHER" id="PTHR38459">
    <property type="entry name" value="PROPHAGE BACTOPRENOL-LINKED GLUCOSE TRANSLOCASE HOMOLOG"/>
    <property type="match status" value="1"/>
</dbReference>
<dbReference type="InterPro" id="IPR051401">
    <property type="entry name" value="GtrA_CellWall_Glycosyl"/>
</dbReference>
<dbReference type="Proteomes" id="UP000283297">
    <property type="component" value="Unassembled WGS sequence"/>
</dbReference>
<gene>
    <name evidence="8" type="ORF">DW028_04330</name>
</gene>
<evidence type="ECO:0000313" key="8">
    <source>
        <dbReference type="EMBL" id="RHL29857.1"/>
    </source>
</evidence>
<evidence type="ECO:0000256" key="4">
    <source>
        <dbReference type="ARBA" id="ARBA00022989"/>
    </source>
</evidence>
<feature type="domain" description="GtrA/DPMS transmembrane" evidence="7">
    <location>
        <begin position="17"/>
        <end position="134"/>
    </location>
</feature>
<dbReference type="PANTHER" id="PTHR38459:SF5">
    <property type="entry name" value="CELL WALL TEICHOIC ACID GLYCOSYLATION PROTEIN GTCA"/>
    <property type="match status" value="1"/>
</dbReference>
<keyword evidence="4 6" id="KW-1133">Transmembrane helix</keyword>
<accession>A0A415K121</accession>
<evidence type="ECO:0000256" key="3">
    <source>
        <dbReference type="ARBA" id="ARBA00022692"/>
    </source>
</evidence>
<evidence type="ECO:0000259" key="7">
    <source>
        <dbReference type="Pfam" id="PF04138"/>
    </source>
</evidence>
<dbReference type="RefSeq" id="WP_118369509.1">
    <property type="nucleotide sequence ID" value="NZ_QRON01000002.1"/>
</dbReference>
<evidence type="ECO:0000313" key="9">
    <source>
        <dbReference type="Proteomes" id="UP000283297"/>
    </source>
</evidence>
<dbReference type="GO" id="GO:0000271">
    <property type="term" value="P:polysaccharide biosynthetic process"/>
    <property type="evidence" value="ECO:0007669"/>
    <property type="project" value="InterPro"/>
</dbReference>
<organism evidence="8 9">
    <name type="scientific">Agathobacter rectalis</name>
    <dbReference type="NCBI Taxonomy" id="39491"/>
    <lineage>
        <taxon>Bacteria</taxon>
        <taxon>Bacillati</taxon>
        <taxon>Bacillota</taxon>
        <taxon>Clostridia</taxon>
        <taxon>Lachnospirales</taxon>
        <taxon>Lachnospiraceae</taxon>
        <taxon>Agathobacter</taxon>
    </lineage>
</organism>
<evidence type="ECO:0000256" key="1">
    <source>
        <dbReference type="ARBA" id="ARBA00004141"/>
    </source>
</evidence>
<comment type="subcellular location">
    <subcellularLocation>
        <location evidence="1">Membrane</location>
        <topology evidence="1">Multi-pass membrane protein</topology>
    </subcellularLocation>
</comment>
<comment type="similarity">
    <text evidence="2">Belongs to the GtrA family.</text>
</comment>
<dbReference type="InterPro" id="IPR007267">
    <property type="entry name" value="GtrA_DPMS_TM"/>
</dbReference>
<reference evidence="8 9" key="1">
    <citation type="submission" date="2018-08" db="EMBL/GenBank/DDBJ databases">
        <title>A genome reference for cultivated species of the human gut microbiota.</title>
        <authorList>
            <person name="Zou Y."/>
            <person name="Xue W."/>
            <person name="Luo G."/>
        </authorList>
    </citation>
    <scope>NUCLEOTIDE SEQUENCE [LARGE SCALE GENOMIC DNA]</scope>
    <source>
        <strain evidence="8 9">AF38-24</strain>
    </source>
</reference>
<evidence type="ECO:0000256" key="6">
    <source>
        <dbReference type="SAM" id="Phobius"/>
    </source>
</evidence>
<comment type="caution">
    <text evidence="8">The sequence shown here is derived from an EMBL/GenBank/DDBJ whole genome shotgun (WGS) entry which is preliminary data.</text>
</comment>
<feature type="transmembrane region" description="Helical" evidence="6">
    <location>
        <begin position="14"/>
        <end position="35"/>
    </location>
</feature>
<keyword evidence="3 6" id="KW-0812">Transmembrane</keyword>
<feature type="transmembrane region" description="Helical" evidence="6">
    <location>
        <begin position="82"/>
        <end position="109"/>
    </location>
</feature>